<proteinExistence type="inferred from homology"/>
<dbReference type="OrthoDB" id="9793175at2"/>
<dbReference type="GO" id="GO:0030288">
    <property type="term" value="C:outer membrane-bounded periplasmic space"/>
    <property type="evidence" value="ECO:0007669"/>
    <property type="project" value="TreeGrafter"/>
</dbReference>
<dbReference type="CDD" id="cd01146">
    <property type="entry name" value="FhuD"/>
    <property type="match status" value="1"/>
</dbReference>
<dbReference type="InterPro" id="IPR051313">
    <property type="entry name" value="Bact_iron-sidero_bind"/>
</dbReference>
<evidence type="ECO:0000256" key="4">
    <source>
        <dbReference type="ARBA" id="ARBA00022496"/>
    </source>
</evidence>
<keyword evidence="5" id="KW-0732">Signal</keyword>
<dbReference type="SUPFAM" id="SSF53807">
    <property type="entry name" value="Helical backbone' metal receptor"/>
    <property type="match status" value="1"/>
</dbReference>
<dbReference type="Proteomes" id="UP000234190">
    <property type="component" value="Unassembled WGS sequence"/>
</dbReference>
<comment type="subcellular location">
    <subcellularLocation>
        <location evidence="1">Cell envelope</location>
    </subcellularLocation>
</comment>
<evidence type="ECO:0000313" key="8">
    <source>
        <dbReference type="Proteomes" id="UP000234190"/>
    </source>
</evidence>
<dbReference type="AlphaFoldDB" id="A0A2N4TZY6"/>
<evidence type="ECO:0000256" key="1">
    <source>
        <dbReference type="ARBA" id="ARBA00004196"/>
    </source>
</evidence>
<feature type="domain" description="Fe/B12 periplasmic-binding" evidence="6">
    <location>
        <begin position="39"/>
        <end position="298"/>
    </location>
</feature>
<dbReference type="GO" id="GO:1901678">
    <property type="term" value="P:iron coordination entity transport"/>
    <property type="evidence" value="ECO:0007669"/>
    <property type="project" value="UniProtKB-ARBA"/>
</dbReference>
<comment type="similarity">
    <text evidence="2">Belongs to the bacterial solute-binding protein 8 family.</text>
</comment>
<dbReference type="InterPro" id="IPR002491">
    <property type="entry name" value="ABC_transptr_periplasmic_BD"/>
</dbReference>
<sequence>MLALVFVYLATGSVSSAEQGARSVDTQFGVVSVTGMPQRVITLSESALDTALAVGVQPVGGVATRGSKTVSDYLQEKVGPFSIVGTSREYNLEAILRLKPDLILASNGLSKDIYAKLSKLAPTIVPTAKNTDDWRDAVSIYGTALGKDSELKSGFSELDKRIDGLRAKLPANQSVSVVRWMPQGPMVMSAHVFTGQLLSQLGLAATDIASSLTDRPHSDVLSLENLAKIDADWLFLATLNAEGEKTLTEARRQPAFVRLTAVDENRVNVVNGQVWTSGTGLLAAGKILDDVEKTLLQQ</sequence>
<evidence type="ECO:0000256" key="5">
    <source>
        <dbReference type="ARBA" id="ARBA00022729"/>
    </source>
</evidence>
<comment type="caution">
    <text evidence="7">The sequence shown here is derived from an EMBL/GenBank/DDBJ whole genome shotgun (WGS) entry which is preliminary data.</text>
</comment>
<reference evidence="7 8" key="1">
    <citation type="submission" date="2017-10" db="EMBL/GenBank/DDBJ databases">
        <title>Two draft genome sequences of Pusillimonas sp. strains isolated from a nitrate- and radionuclide-contaminated groundwater in Russia.</title>
        <authorList>
            <person name="Grouzdev D.S."/>
            <person name="Tourova T.P."/>
            <person name="Goeva M.A."/>
            <person name="Babich T.L."/>
            <person name="Sokolova D.S."/>
            <person name="Abdullin R."/>
            <person name="Poltaraus A.B."/>
            <person name="Toshchakov S.V."/>
            <person name="Nazina T.N."/>
        </authorList>
    </citation>
    <scope>NUCLEOTIDE SEQUENCE [LARGE SCALE GENOMIC DNA]</scope>
    <source>
        <strain evidence="7 8">JR1/69-3-13</strain>
    </source>
</reference>
<dbReference type="RefSeq" id="WP_102075489.1">
    <property type="nucleotide sequence ID" value="NZ_PDNW01000022.1"/>
</dbReference>
<evidence type="ECO:0000313" key="7">
    <source>
        <dbReference type="EMBL" id="PLC48332.1"/>
    </source>
</evidence>
<evidence type="ECO:0000256" key="2">
    <source>
        <dbReference type="ARBA" id="ARBA00008814"/>
    </source>
</evidence>
<dbReference type="PROSITE" id="PS50983">
    <property type="entry name" value="FE_B12_PBP"/>
    <property type="match status" value="1"/>
</dbReference>
<dbReference type="EMBL" id="PDNW01000022">
    <property type="protein sequence ID" value="PLC48332.1"/>
    <property type="molecule type" value="Genomic_DNA"/>
</dbReference>
<accession>A0A2N4TZY6</accession>
<evidence type="ECO:0000259" key="6">
    <source>
        <dbReference type="PROSITE" id="PS50983"/>
    </source>
</evidence>
<keyword evidence="8" id="KW-1185">Reference proteome</keyword>
<organism evidence="7 8">
    <name type="scientific">Pollutimonas subterranea</name>
    <dbReference type="NCBI Taxonomy" id="2045210"/>
    <lineage>
        <taxon>Bacteria</taxon>
        <taxon>Pseudomonadati</taxon>
        <taxon>Pseudomonadota</taxon>
        <taxon>Betaproteobacteria</taxon>
        <taxon>Burkholderiales</taxon>
        <taxon>Alcaligenaceae</taxon>
        <taxon>Pollutimonas</taxon>
    </lineage>
</organism>
<keyword evidence="3" id="KW-0813">Transport</keyword>
<evidence type="ECO:0000256" key="3">
    <source>
        <dbReference type="ARBA" id="ARBA00022448"/>
    </source>
</evidence>
<protein>
    <submittedName>
        <fullName evidence="7">ABC transporter substrate-binding protein</fullName>
    </submittedName>
</protein>
<keyword evidence="4" id="KW-0406">Ion transport</keyword>
<dbReference type="Pfam" id="PF01497">
    <property type="entry name" value="Peripla_BP_2"/>
    <property type="match status" value="1"/>
</dbReference>
<gene>
    <name evidence="7" type="ORF">CR159_18755</name>
</gene>
<dbReference type="Gene3D" id="3.40.50.1980">
    <property type="entry name" value="Nitrogenase molybdenum iron protein domain"/>
    <property type="match status" value="2"/>
</dbReference>
<keyword evidence="4" id="KW-0410">Iron transport</keyword>
<dbReference type="PANTHER" id="PTHR30532:SF1">
    <property type="entry name" value="IRON(3+)-HYDROXAMATE-BINDING PROTEIN FHUD"/>
    <property type="match status" value="1"/>
</dbReference>
<dbReference type="PANTHER" id="PTHR30532">
    <property type="entry name" value="IRON III DICITRATE-BINDING PERIPLASMIC PROTEIN"/>
    <property type="match status" value="1"/>
</dbReference>
<name>A0A2N4TZY6_9BURK</name>
<keyword evidence="4" id="KW-0408">Iron</keyword>